<evidence type="ECO:0000313" key="2">
    <source>
        <dbReference type="EMBL" id="GBH35169.1"/>
    </source>
</evidence>
<dbReference type="EMBL" id="BGKI01000012">
    <property type="protein sequence ID" value="GBH35169.1"/>
    <property type="molecule type" value="Genomic_DNA"/>
</dbReference>
<feature type="domain" description="Methyltransferase type 11" evidence="1">
    <location>
        <begin position="106"/>
        <end position="176"/>
    </location>
</feature>
<evidence type="ECO:0000259" key="1">
    <source>
        <dbReference type="Pfam" id="PF08241"/>
    </source>
</evidence>
<proteinExistence type="predicted"/>
<dbReference type="InterPro" id="IPR029063">
    <property type="entry name" value="SAM-dependent_MTases_sf"/>
</dbReference>
<dbReference type="AlphaFoldDB" id="A0A2S2KU59"/>
<dbReference type="GO" id="GO:0008757">
    <property type="term" value="F:S-adenosylmethionine-dependent methyltransferase activity"/>
    <property type="evidence" value="ECO:0007669"/>
    <property type="project" value="InterPro"/>
</dbReference>
<dbReference type="Proteomes" id="UP000245829">
    <property type="component" value="Unassembled WGS sequence"/>
</dbReference>
<organism evidence="2 3">
    <name type="scientific">Nitrosopumilus zosterae</name>
    <dbReference type="NCBI Taxonomy" id="718286"/>
    <lineage>
        <taxon>Archaea</taxon>
        <taxon>Nitrososphaerota</taxon>
        <taxon>Nitrososphaeria</taxon>
        <taxon>Nitrosopumilales</taxon>
        <taxon>Nitrosopumilaceae</taxon>
        <taxon>Nitrosopumilus</taxon>
    </lineage>
</organism>
<protein>
    <recommendedName>
        <fullName evidence="1">Methyltransferase type 11 domain-containing protein</fullName>
    </recommendedName>
</protein>
<keyword evidence="3" id="KW-1185">Reference proteome</keyword>
<dbReference type="InterPro" id="IPR013216">
    <property type="entry name" value="Methyltransf_11"/>
</dbReference>
<evidence type="ECO:0000313" key="3">
    <source>
        <dbReference type="Proteomes" id="UP000245829"/>
    </source>
</evidence>
<reference evidence="2 3" key="1">
    <citation type="submission" date="2018-05" db="EMBL/GenBank/DDBJ databases">
        <title>genome sequencing of Nitrosopumilus sp. NM25.</title>
        <authorList>
            <person name="Mori K."/>
            <person name="Nakagawa T."/>
        </authorList>
    </citation>
    <scope>NUCLEOTIDE SEQUENCE [LARGE SCALE GENOMIC DNA]</scope>
    <source>
        <strain evidence="2 3">NM25</strain>
    </source>
</reference>
<dbReference type="SUPFAM" id="SSF53335">
    <property type="entry name" value="S-adenosyl-L-methionine-dependent methyltransferases"/>
    <property type="match status" value="1"/>
</dbReference>
<comment type="caution">
    <text evidence="2">The sequence shown here is derived from an EMBL/GenBank/DDBJ whole genome shotgun (WGS) entry which is preliminary data.</text>
</comment>
<gene>
    <name evidence="2" type="ORF">NZNM25_19600</name>
</gene>
<dbReference type="RefSeq" id="WP_146196015.1">
    <property type="nucleotide sequence ID" value="NZ_AP026695.1"/>
</dbReference>
<sequence length="308" mass="36524">MNKNYEEKLLKFLKLFWLRPENGLLLAFKSGIMEDIKFESPSLDLSCGDGMYMFTHLGGTFSDNFDYFKSTQAEKFSHDSFVDIYDAFDPNYSPEIISPPKSQIDYGTDWKQTLLNKAATLNIYKNLILHDNNKKLPFEDNFFKTIYSNSIYWVETIDFLIADLYRILRPDGTLVLQIMTPYHHETLDKLDNLFSKEAIDILDRQRRDSYKGLKTYDEWIKLFKKAGFKIKETRNVYPNEFILDLWNIGLRPIAHLLIQMNDALSPEKRLQIKKPWVDIFFKLFKPLLFSQESFKFEKSPYLLFILEK</sequence>
<name>A0A2S2KU59_9ARCH</name>
<dbReference type="GeneID" id="76210190"/>
<dbReference type="Gene3D" id="3.40.50.150">
    <property type="entry name" value="Vaccinia Virus protein VP39"/>
    <property type="match status" value="1"/>
</dbReference>
<accession>A0A2S2KU59</accession>
<dbReference type="OrthoDB" id="57427at2157"/>
<dbReference type="Pfam" id="PF08241">
    <property type="entry name" value="Methyltransf_11"/>
    <property type="match status" value="1"/>
</dbReference>